<evidence type="ECO:0000256" key="3">
    <source>
        <dbReference type="ARBA" id="ARBA00022576"/>
    </source>
</evidence>
<dbReference type="EMBL" id="LCEW01000007">
    <property type="protein sequence ID" value="KKS80404.1"/>
    <property type="molecule type" value="Genomic_DNA"/>
</dbReference>
<dbReference type="STRING" id="1618369.UV54_C0007G0013"/>
<protein>
    <submittedName>
        <fullName evidence="7">Aminotransferase class I and II</fullName>
    </submittedName>
</protein>
<dbReference type="Gene3D" id="3.90.1150.10">
    <property type="entry name" value="Aspartate Aminotransferase, domain 1"/>
    <property type="match status" value="1"/>
</dbReference>
<dbReference type="Gene3D" id="3.40.640.10">
    <property type="entry name" value="Type I PLP-dependent aspartate aminotransferase-like (Major domain)"/>
    <property type="match status" value="1"/>
</dbReference>
<evidence type="ECO:0000256" key="4">
    <source>
        <dbReference type="ARBA" id="ARBA00022679"/>
    </source>
</evidence>
<dbReference type="InterPro" id="IPR015421">
    <property type="entry name" value="PyrdxlP-dep_Trfase_major"/>
</dbReference>
<evidence type="ECO:0000313" key="8">
    <source>
        <dbReference type="Proteomes" id="UP000034213"/>
    </source>
</evidence>
<keyword evidence="5" id="KW-0663">Pyridoxal phosphate</keyword>
<dbReference type="GO" id="GO:0030170">
    <property type="term" value="F:pyridoxal phosphate binding"/>
    <property type="evidence" value="ECO:0007669"/>
    <property type="project" value="InterPro"/>
</dbReference>
<evidence type="ECO:0000256" key="5">
    <source>
        <dbReference type="ARBA" id="ARBA00022898"/>
    </source>
</evidence>
<dbReference type="PANTHER" id="PTHR46383">
    <property type="entry name" value="ASPARTATE AMINOTRANSFERASE"/>
    <property type="match status" value="1"/>
</dbReference>
<dbReference type="AlphaFoldDB" id="A0A0G1C4M2"/>
<gene>
    <name evidence="7" type="ORF">UV54_C0007G0013</name>
</gene>
<reference evidence="7 8" key="1">
    <citation type="journal article" date="2015" name="Nature">
        <title>rRNA introns, odd ribosomes, and small enigmatic genomes across a large radiation of phyla.</title>
        <authorList>
            <person name="Brown C.T."/>
            <person name="Hug L.A."/>
            <person name="Thomas B.C."/>
            <person name="Sharon I."/>
            <person name="Castelle C.J."/>
            <person name="Singh A."/>
            <person name="Wilkins M.J."/>
            <person name="Williams K.H."/>
            <person name="Banfield J.F."/>
        </authorList>
    </citation>
    <scope>NUCLEOTIDE SEQUENCE [LARGE SCALE GENOMIC DNA]</scope>
</reference>
<dbReference type="SUPFAM" id="SSF53383">
    <property type="entry name" value="PLP-dependent transferases"/>
    <property type="match status" value="1"/>
</dbReference>
<evidence type="ECO:0000313" key="7">
    <source>
        <dbReference type="EMBL" id="KKS80404.1"/>
    </source>
</evidence>
<name>A0A0G1C4M2_9BACT</name>
<evidence type="ECO:0000256" key="2">
    <source>
        <dbReference type="ARBA" id="ARBA00007441"/>
    </source>
</evidence>
<accession>A0A0G1C4M2</accession>
<dbReference type="PANTHER" id="PTHR46383:SF1">
    <property type="entry name" value="ASPARTATE AMINOTRANSFERASE"/>
    <property type="match status" value="1"/>
</dbReference>
<keyword evidence="4 7" id="KW-0808">Transferase</keyword>
<comment type="cofactor">
    <cofactor evidence="1">
        <name>pyridoxal 5'-phosphate</name>
        <dbReference type="ChEBI" id="CHEBI:597326"/>
    </cofactor>
</comment>
<dbReference type="Pfam" id="PF00155">
    <property type="entry name" value="Aminotran_1_2"/>
    <property type="match status" value="1"/>
</dbReference>
<organism evidence="7 8">
    <name type="scientific">Candidatus Beckwithbacteria bacterium GW2011_GWA2_43_10</name>
    <dbReference type="NCBI Taxonomy" id="1618369"/>
    <lineage>
        <taxon>Bacteria</taxon>
        <taxon>Candidatus Beckwithiibacteriota</taxon>
    </lineage>
</organism>
<evidence type="ECO:0000259" key="6">
    <source>
        <dbReference type="Pfam" id="PF00155"/>
    </source>
</evidence>
<dbReference type="InterPro" id="IPR015424">
    <property type="entry name" value="PyrdxlP-dep_Trfase"/>
</dbReference>
<dbReference type="FunFam" id="3.40.640.10:FF:000033">
    <property type="entry name" value="Aspartate aminotransferase"/>
    <property type="match status" value="1"/>
</dbReference>
<dbReference type="Proteomes" id="UP000034213">
    <property type="component" value="Unassembled WGS sequence"/>
</dbReference>
<dbReference type="GO" id="GO:0006520">
    <property type="term" value="P:amino acid metabolic process"/>
    <property type="evidence" value="ECO:0007669"/>
    <property type="project" value="InterPro"/>
</dbReference>
<comment type="similarity">
    <text evidence="2">Belongs to the class-I pyridoxal-phosphate-dependent aminotransferase family.</text>
</comment>
<dbReference type="GO" id="GO:0008483">
    <property type="term" value="F:transaminase activity"/>
    <property type="evidence" value="ECO:0007669"/>
    <property type="project" value="UniProtKB-KW"/>
</dbReference>
<dbReference type="InterPro" id="IPR050596">
    <property type="entry name" value="AspAT/PAT-like"/>
</dbReference>
<dbReference type="InterPro" id="IPR015422">
    <property type="entry name" value="PyrdxlP-dep_Trfase_small"/>
</dbReference>
<sequence length="373" mass="41321">MAPSATLKITALAKQMAATGKSVVNFGAGEPDFDTPEAVKQAAKKAIDEGFTKYTASTGIPELKQAIGAKFLRDNGLKYELDQVMASNGAKQILFEIIFSLCQAGDEVIIPAPYWVSFPEMVKASGAKPVVVPDDKITQAIKQKTKLLILNYPRNPDGKIYSLAELKEITRAVLAHERLWVISDECYDQFYYTKQKPVSFAALSNKIYGRTITVNACSKSFSMTGWRLGYCGGPLQIIEAMGRLQDHLSSNPSSISQKAAMAALTKAQDFPAKMRREFKKRRQVMVEGLNKIKGIKADWPDGAFYVWADISRLNKDSLEFSMKLLEQDKVAVIPGEPFGGEGYIRLSFAASREDIIEGVKRINKHVKEFYAGH</sequence>
<comment type="caution">
    <text evidence="7">The sequence shown here is derived from an EMBL/GenBank/DDBJ whole genome shotgun (WGS) entry which is preliminary data.</text>
</comment>
<dbReference type="InterPro" id="IPR004839">
    <property type="entry name" value="Aminotransferase_I/II_large"/>
</dbReference>
<evidence type="ECO:0000256" key="1">
    <source>
        <dbReference type="ARBA" id="ARBA00001933"/>
    </source>
</evidence>
<proteinExistence type="inferred from homology"/>
<dbReference type="PATRIC" id="fig|1618369.3.peg.156"/>
<feature type="domain" description="Aminotransferase class I/classII large" evidence="6">
    <location>
        <begin position="22"/>
        <end position="362"/>
    </location>
</feature>
<keyword evidence="3 7" id="KW-0032">Aminotransferase</keyword>
<dbReference type="CDD" id="cd00609">
    <property type="entry name" value="AAT_like"/>
    <property type="match status" value="1"/>
</dbReference>